<proteinExistence type="inferred from homology"/>
<dbReference type="PATRIC" id="fig|525330.7.peg.668"/>
<dbReference type="GO" id="GO:0043190">
    <property type="term" value="C:ATP-binding cassette (ABC) transporter complex"/>
    <property type="evidence" value="ECO:0007669"/>
    <property type="project" value="InterPro"/>
</dbReference>
<feature type="domain" description="Solute-binding protein family 5" evidence="5">
    <location>
        <begin position="104"/>
        <end position="505"/>
    </location>
</feature>
<organism evidence="6 7">
    <name type="scientific">Lactobacillus johnsonii ATCC 33200</name>
    <dbReference type="NCBI Taxonomy" id="525330"/>
    <lineage>
        <taxon>Bacteria</taxon>
        <taxon>Bacillati</taxon>
        <taxon>Bacillota</taxon>
        <taxon>Bacilli</taxon>
        <taxon>Lactobacillales</taxon>
        <taxon>Lactobacillaceae</taxon>
        <taxon>Lactobacillus</taxon>
    </lineage>
</organism>
<dbReference type="PIRSF" id="PIRSF002741">
    <property type="entry name" value="MppA"/>
    <property type="match status" value="1"/>
</dbReference>
<evidence type="ECO:0000256" key="4">
    <source>
        <dbReference type="SAM" id="SignalP"/>
    </source>
</evidence>
<evidence type="ECO:0000313" key="6">
    <source>
        <dbReference type="EMBL" id="EEJ59159.1"/>
    </source>
</evidence>
<dbReference type="GO" id="GO:0042597">
    <property type="term" value="C:periplasmic space"/>
    <property type="evidence" value="ECO:0007669"/>
    <property type="project" value="UniProtKB-ARBA"/>
</dbReference>
<dbReference type="PANTHER" id="PTHR30290:SF9">
    <property type="entry name" value="OLIGOPEPTIDE-BINDING PROTEIN APPA"/>
    <property type="match status" value="1"/>
</dbReference>
<keyword evidence="3 4" id="KW-0732">Signal</keyword>
<evidence type="ECO:0000313" key="7">
    <source>
        <dbReference type="Proteomes" id="UP000003491"/>
    </source>
</evidence>
<gene>
    <name evidence="6" type="ORF">HMPREF0528_1596</name>
</gene>
<dbReference type="GO" id="GO:1904680">
    <property type="term" value="F:peptide transmembrane transporter activity"/>
    <property type="evidence" value="ECO:0007669"/>
    <property type="project" value="TreeGrafter"/>
</dbReference>
<evidence type="ECO:0000256" key="1">
    <source>
        <dbReference type="ARBA" id="ARBA00005695"/>
    </source>
</evidence>
<dbReference type="EMBL" id="ACGR01000043">
    <property type="protein sequence ID" value="EEJ59159.1"/>
    <property type="molecule type" value="Genomic_DNA"/>
</dbReference>
<dbReference type="Proteomes" id="UP000003491">
    <property type="component" value="Unassembled WGS sequence"/>
</dbReference>
<dbReference type="CDD" id="cd08510">
    <property type="entry name" value="PBP2_Lactococcal_OppA_like"/>
    <property type="match status" value="1"/>
</dbReference>
<dbReference type="AlphaFoldDB" id="C2E772"/>
<reference evidence="6 7" key="1">
    <citation type="submission" date="2009-01" db="EMBL/GenBank/DDBJ databases">
        <authorList>
            <person name="Qin X."/>
            <person name="Bachman B."/>
            <person name="Battles P."/>
            <person name="Bell A."/>
            <person name="Bess C."/>
            <person name="Bickham C."/>
            <person name="Chaboub L."/>
            <person name="Chen D."/>
            <person name="Coyle M."/>
            <person name="Deiros D.R."/>
            <person name="Dinh H."/>
            <person name="Forbes L."/>
            <person name="Fowler G."/>
            <person name="Francisco L."/>
            <person name="Fu Q."/>
            <person name="Gubbala S."/>
            <person name="Hale W."/>
            <person name="Han Y."/>
            <person name="Hemphill L."/>
            <person name="Highlander S.K."/>
            <person name="Hirani K."/>
            <person name="Hogues M."/>
            <person name="Jackson L."/>
            <person name="Jakkamsetti A."/>
            <person name="Javaid M."/>
            <person name="Jiang H."/>
            <person name="Korchina V."/>
            <person name="Kovar C."/>
            <person name="Lara F."/>
            <person name="Lee S."/>
            <person name="Mata R."/>
            <person name="Mathew T."/>
            <person name="Moen C."/>
            <person name="Morales K."/>
            <person name="Munidasa M."/>
            <person name="Nazareth L."/>
            <person name="Ngo R."/>
            <person name="Nguyen L."/>
            <person name="Okwuonu G."/>
            <person name="Ongeri F."/>
            <person name="Patil S."/>
            <person name="Petrosino J."/>
            <person name="Pham C."/>
            <person name="Pham P."/>
            <person name="Pu L.-L."/>
            <person name="Puazo M."/>
            <person name="Raj R."/>
            <person name="Reid J."/>
            <person name="Rouhana J."/>
            <person name="Saada N."/>
            <person name="Shang Y."/>
            <person name="Simmons D."/>
            <person name="Thornton R."/>
            <person name="Warren J."/>
            <person name="Weissenberger G."/>
            <person name="Zhang J."/>
            <person name="Zhang L."/>
            <person name="Zhou C."/>
            <person name="Zhu D."/>
            <person name="Muzny D."/>
            <person name="Worley K."/>
            <person name="Gibbs R."/>
        </authorList>
    </citation>
    <scope>NUCLEOTIDE SEQUENCE [LARGE SCALE GENOMIC DNA]</scope>
    <source>
        <strain evidence="6 7">ATCC 33200</strain>
    </source>
</reference>
<dbReference type="Gene3D" id="3.10.105.10">
    <property type="entry name" value="Dipeptide-binding Protein, Domain 3"/>
    <property type="match status" value="1"/>
</dbReference>
<dbReference type="InterPro" id="IPR030678">
    <property type="entry name" value="Peptide/Ni-bd"/>
</dbReference>
<dbReference type="GO" id="GO:0015833">
    <property type="term" value="P:peptide transport"/>
    <property type="evidence" value="ECO:0007669"/>
    <property type="project" value="TreeGrafter"/>
</dbReference>
<sequence>MLLEEKLMKKGKLIGTLTLLSGVALTLAACGNSNSNNTSHPNFKESTPKKTIKDGGNVSVAVVTDTPFTGIFNDELSTNNTDSEVMQYGDESLFATNNTYKYVKGGAADIKINKDAKTATITINPKVKWSDGQPLVAKDYEYAYEIIANKATHSQRYTSSLANLEGLEEYHDGKSNTISGIEMPDGKNGRTVVLHFKEMKPGMTQSGNGYIWEAAAPYHYLKDVPFDKLISSNKIRKNPLFYGPYKVSKVVRGQSVSWVPNEHYYKGKPHLKKITASVITPASVAQSIKSNKFDVTQVSNSQWPNIKGAKGVNFIANIPLSYSYLGFKVGKWDAAKGENVMNKDAKMNNRSLRQAIAYGMNVDQVYKRYSSGLSFRIPTLIPKQFGDYFDKNVKGYTYNIKKGNELLDKAGYKKKGNYRVQPNGKPLTIHLAAMSGSKVQEPIIQNYIQQWKKMGLNVKLTGGRLMEMNSFYDKVQNDSKDVDMFIGAWSLSSEPSPQDLYGAKAPFNYSRFVTKENTDLLNDIDSQKAFNNSYRVKKFHQWQAYMDKEAYVVPVANSYNIYAINNKLTGYSLEPSKSMGGGFPNWYYVGYAK</sequence>
<feature type="signal peptide" evidence="4">
    <location>
        <begin position="1"/>
        <end position="28"/>
    </location>
</feature>
<dbReference type="Pfam" id="PF00496">
    <property type="entry name" value="SBP_bac_5"/>
    <property type="match status" value="1"/>
</dbReference>
<feature type="chain" id="PRO_5041156928" evidence="4">
    <location>
        <begin position="29"/>
        <end position="593"/>
    </location>
</feature>
<name>C2E772_LACJH</name>
<evidence type="ECO:0000259" key="5">
    <source>
        <dbReference type="Pfam" id="PF00496"/>
    </source>
</evidence>
<evidence type="ECO:0000256" key="3">
    <source>
        <dbReference type="ARBA" id="ARBA00022729"/>
    </source>
</evidence>
<dbReference type="InterPro" id="IPR000914">
    <property type="entry name" value="SBP_5_dom"/>
</dbReference>
<dbReference type="PANTHER" id="PTHR30290">
    <property type="entry name" value="PERIPLASMIC BINDING COMPONENT OF ABC TRANSPORTER"/>
    <property type="match status" value="1"/>
</dbReference>
<keyword evidence="2" id="KW-0813">Transport</keyword>
<dbReference type="HOGENOM" id="CLU_017028_8_0_9"/>
<comment type="similarity">
    <text evidence="1">Belongs to the bacterial solute-binding protein 5 family.</text>
</comment>
<dbReference type="PROSITE" id="PS51257">
    <property type="entry name" value="PROKAR_LIPOPROTEIN"/>
    <property type="match status" value="1"/>
</dbReference>
<protein>
    <submittedName>
        <fullName evidence="6">ABC transporter, substrate-binding protein, family 5</fullName>
    </submittedName>
</protein>
<dbReference type="Gene3D" id="3.40.190.10">
    <property type="entry name" value="Periplasmic binding protein-like II"/>
    <property type="match status" value="1"/>
</dbReference>
<accession>C2E772</accession>
<comment type="caution">
    <text evidence="6">The sequence shown here is derived from an EMBL/GenBank/DDBJ whole genome shotgun (WGS) entry which is preliminary data.</text>
</comment>
<evidence type="ECO:0000256" key="2">
    <source>
        <dbReference type="ARBA" id="ARBA00022448"/>
    </source>
</evidence>
<dbReference type="InterPro" id="IPR039424">
    <property type="entry name" value="SBP_5"/>
</dbReference>
<dbReference type="SUPFAM" id="SSF53850">
    <property type="entry name" value="Periplasmic binding protein-like II"/>
    <property type="match status" value="1"/>
</dbReference>